<dbReference type="Proteomes" id="UP000231987">
    <property type="component" value="Unassembled WGS sequence"/>
</dbReference>
<feature type="modified residue" description="4-aspartylphosphate" evidence="4">
    <location>
        <position position="56"/>
    </location>
</feature>
<keyword evidence="2" id="KW-0805">Transcription regulation</keyword>
<evidence type="ECO:0000259" key="5">
    <source>
        <dbReference type="PROSITE" id="PS50110"/>
    </source>
</evidence>
<gene>
    <name evidence="6" type="ORF">CEJ86_15740</name>
</gene>
<protein>
    <submittedName>
        <fullName evidence="6">Response regulator</fullName>
    </submittedName>
</protein>
<evidence type="ECO:0000256" key="1">
    <source>
        <dbReference type="ARBA" id="ARBA00022553"/>
    </source>
</evidence>
<dbReference type="Pfam" id="PF00072">
    <property type="entry name" value="Response_reg"/>
    <property type="match status" value="1"/>
</dbReference>
<dbReference type="PANTHER" id="PTHR44591">
    <property type="entry name" value="STRESS RESPONSE REGULATOR PROTEIN 1"/>
    <property type="match status" value="1"/>
</dbReference>
<proteinExistence type="predicted"/>
<keyword evidence="3" id="KW-0804">Transcription</keyword>
<evidence type="ECO:0000313" key="6">
    <source>
        <dbReference type="EMBL" id="PJR14503.1"/>
    </source>
</evidence>
<dbReference type="SMART" id="SM00448">
    <property type="entry name" value="REC"/>
    <property type="match status" value="1"/>
</dbReference>
<comment type="caution">
    <text evidence="6">The sequence shown here is derived from an EMBL/GenBank/DDBJ whole genome shotgun (WGS) entry which is preliminary data.</text>
</comment>
<evidence type="ECO:0000256" key="3">
    <source>
        <dbReference type="ARBA" id="ARBA00023163"/>
    </source>
</evidence>
<dbReference type="SUPFAM" id="SSF52172">
    <property type="entry name" value="CheY-like"/>
    <property type="match status" value="1"/>
</dbReference>
<dbReference type="PANTHER" id="PTHR44591:SF3">
    <property type="entry name" value="RESPONSE REGULATORY DOMAIN-CONTAINING PROTEIN"/>
    <property type="match status" value="1"/>
</dbReference>
<feature type="domain" description="Response regulatory" evidence="5">
    <location>
        <begin position="7"/>
        <end position="121"/>
    </location>
</feature>
<dbReference type="Gene3D" id="3.40.50.2300">
    <property type="match status" value="1"/>
</dbReference>
<evidence type="ECO:0000313" key="7">
    <source>
        <dbReference type="Proteomes" id="UP000231987"/>
    </source>
</evidence>
<dbReference type="InterPro" id="IPR050595">
    <property type="entry name" value="Bact_response_regulator"/>
</dbReference>
<organism evidence="6 7">
    <name type="scientific">Rhizobium meliloti</name>
    <name type="common">Ensifer meliloti</name>
    <name type="synonym">Sinorhizobium meliloti</name>
    <dbReference type="NCBI Taxonomy" id="382"/>
    <lineage>
        <taxon>Bacteria</taxon>
        <taxon>Pseudomonadati</taxon>
        <taxon>Pseudomonadota</taxon>
        <taxon>Alphaproteobacteria</taxon>
        <taxon>Hyphomicrobiales</taxon>
        <taxon>Rhizobiaceae</taxon>
        <taxon>Sinorhizobium/Ensifer group</taxon>
        <taxon>Sinorhizobium</taxon>
    </lineage>
</organism>
<evidence type="ECO:0000256" key="2">
    <source>
        <dbReference type="ARBA" id="ARBA00023015"/>
    </source>
</evidence>
<dbReference type="RefSeq" id="WP_100672434.1">
    <property type="nucleotide sequence ID" value="NZ_NJGD01000006.1"/>
</dbReference>
<name>A0A2J0Z1V7_RHIML</name>
<dbReference type="GO" id="GO:0000160">
    <property type="term" value="P:phosphorelay signal transduction system"/>
    <property type="evidence" value="ECO:0007669"/>
    <property type="project" value="InterPro"/>
</dbReference>
<reference evidence="6 7" key="1">
    <citation type="submission" date="2017-06" db="EMBL/GenBank/DDBJ databases">
        <title>Ensifer strains isolated from leguminous trees and herbs display diverse denitrification phenotypes with some acting as strong N2O sinks.</title>
        <authorList>
            <person name="Woliy K."/>
            <person name="Mania D."/>
            <person name="Bakken L.R."/>
            <person name="Frostegard A."/>
        </authorList>
    </citation>
    <scope>NUCLEOTIDE SEQUENCE [LARGE SCALE GENOMIC DNA]</scope>
    <source>
        <strain evidence="6 7">AC50a</strain>
    </source>
</reference>
<sequence>MSEGQRIIAIVDDDELVRRALCRLVLSLSFKPVAFASGEMFLEELEEAKPSCVLLDFHMPNMNGLDILHELRGRQPRLAVIVISGADDEGVRESCIRAGAAGFLNKPLSRASLSAAIDDLRDERRPISAPRSR</sequence>
<keyword evidence="1 4" id="KW-0597">Phosphoprotein</keyword>
<dbReference type="InterPro" id="IPR011006">
    <property type="entry name" value="CheY-like_superfamily"/>
</dbReference>
<dbReference type="PROSITE" id="PS50110">
    <property type="entry name" value="RESPONSE_REGULATORY"/>
    <property type="match status" value="1"/>
</dbReference>
<evidence type="ECO:0000256" key="4">
    <source>
        <dbReference type="PROSITE-ProRule" id="PRU00169"/>
    </source>
</evidence>
<dbReference type="InterPro" id="IPR001789">
    <property type="entry name" value="Sig_transdc_resp-reg_receiver"/>
</dbReference>
<accession>A0A2J0Z1V7</accession>
<dbReference type="EMBL" id="NJGD01000006">
    <property type="protein sequence ID" value="PJR14503.1"/>
    <property type="molecule type" value="Genomic_DNA"/>
</dbReference>
<dbReference type="AlphaFoldDB" id="A0A2J0Z1V7"/>